<feature type="chain" id="PRO_5021698489" description="Secreted protein" evidence="1">
    <location>
        <begin position="24"/>
        <end position="203"/>
    </location>
</feature>
<keyword evidence="3" id="KW-1185">Reference proteome</keyword>
<dbReference type="EMBL" id="BJXW01000003">
    <property type="protein sequence ID" value="GEN29962.1"/>
    <property type="molecule type" value="Genomic_DNA"/>
</dbReference>
<reference evidence="2 3" key="1">
    <citation type="submission" date="2019-07" db="EMBL/GenBank/DDBJ databases">
        <title>Whole genome shotgun sequence of Cerasibacillus quisquiliarum NBRC 102429.</title>
        <authorList>
            <person name="Hosoyama A."/>
            <person name="Uohara A."/>
            <person name="Ohji S."/>
            <person name="Ichikawa N."/>
        </authorList>
    </citation>
    <scope>NUCLEOTIDE SEQUENCE [LARGE SCALE GENOMIC DNA]</scope>
    <source>
        <strain evidence="2 3">NBRC 102429</strain>
    </source>
</reference>
<gene>
    <name evidence="2" type="ORF">CQU01_02000</name>
</gene>
<dbReference type="AlphaFoldDB" id="A0A511UXV0"/>
<evidence type="ECO:0000256" key="1">
    <source>
        <dbReference type="SAM" id="SignalP"/>
    </source>
</evidence>
<keyword evidence="1" id="KW-0732">Signal</keyword>
<dbReference type="RefSeq" id="WP_146934614.1">
    <property type="nucleotide sequence ID" value="NZ_BJXW01000003.1"/>
</dbReference>
<comment type="caution">
    <text evidence="2">The sequence shown here is derived from an EMBL/GenBank/DDBJ whole genome shotgun (WGS) entry which is preliminary data.</text>
</comment>
<evidence type="ECO:0000313" key="2">
    <source>
        <dbReference type="EMBL" id="GEN29962.1"/>
    </source>
</evidence>
<accession>A0A511UXV0</accession>
<evidence type="ECO:0008006" key="4">
    <source>
        <dbReference type="Google" id="ProtNLM"/>
    </source>
</evidence>
<name>A0A511UXV0_9BACI</name>
<dbReference type="Proteomes" id="UP000321491">
    <property type="component" value="Unassembled WGS sequence"/>
</dbReference>
<protein>
    <recommendedName>
        <fullName evidence="4">Secreted protein</fullName>
    </recommendedName>
</protein>
<sequence length="203" mass="23098">MKKIYTFIFVVFLLVVPTSTAFANESSNEVQNDQVIFEEIEQTIDLLDPLTNEVELSDIEKSNQDIINNLKQNLKIRIKNESQIVSNAVATIDVTKEIKQNKKQIKQEIIRIRSSQIDVSEEDLAKLIKLSKQTINHMKTSDYVAGSVGKETKNIVKNIVNKNLSGVKRSMSQLIEAQNNRLLLLTTLNQDLEHLSYTLQAIK</sequence>
<proteinExistence type="predicted"/>
<feature type="signal peptide" evidence="1">
    <location>
        <begin position="1"/>
        <end position="23"/>
    </location>
</feature>
<evidence type="ECO:0000313" key="3">
    <source>
        <dbReference type="Proteomes" id="UP000321491"/>
    </source>
</evidence>
<organism evidence="2 3">
    <name type="scientific">Cerasibacillus quisquiliarum</name>
    <dbReference type="NCBI Taxonomy" id="227865"/>
    <lineage>
        <taxon>Bacteria</taxon>
        <taxon>Bacillati</taxon>
        <taxon>Bacillota</taxon>
        <taxon>Bacilli</taxon>
        <taxon>Bacillales</taxon>
        <taxon>Bacillaceae</taxon>
        <taxon>Cerasibacillus</taxon>
    </lineage>
</organism>